<dbReference type="Pfam" id="PF00589">
    <property type="entry name" value="Phage_integrase"/>
    <property type="match status" value="1"/>
</dbReference>
<evidence type="ECO:0000259" key="12">
    <source>
        <dbReference type="PROSITE" id="PS51898"/>
    </source>
</evidence>
<keyword evidence="10 11" id="KW-0131">Cell cycle</keyword>
<sequence length="294" mass="33476">MNSAQVVEAFLNALWLELGLSDNTLAAYASDLKQFSRWLKDKHLLEVDQTDIKGFLAARHAQGTGNRSAARFLSCLRRFYGYWLREQRIERDPTQLIDAPKLGRPLPDTLSERDVERLIEAPEIGELLGFRDRAMLEVLYATGLRVSELVELTFAQLNLRQGWVRVMGKGGKERLVPVGEDALDWLERYFAGPRLALLAGRQSDFLFVTKRGEGMTRQAFWYLIKRYAAVAGIDKPLSPHTLRHAFATHLLNHGADLRAVQMLLGHSDLSTTQIYTHVAQQRLKELHTQHHPRG</sequence>
<keyword evidence="6 11" id="KW-0159">Chromosome partition</keyword>
<dbReference type="STRING" id="702114.A1355_00745"/>
<dbReference type="HAMAP" id="MF_01808">
    <property type="entry name" value="Recomb_XerC_XerD"/>
    <property type="match status" value="1"/>
</dbReference>
<feature type="active site" evidence="11">
    <location>
        <position position="145"/>
    </location>
</feature>
<evidence type="ECO:0000256" key="3">
    <source>
        <dbReference type="ARBA" id="ARBA00015810"/>
    </source>
</evidence>
<dbReference type="AlphaFoldDB" id="A0A177N876"/>
<dbReference type="HAMAP" id="MF_01807">
    <property type="entry name" value="Recomb_XerD"/>
    <property type="match status" value="1"/>
</dbReference>
<dbReference type="GO" id="GO:0009037">
    <property type="term" value="F:tyrosine-based site-specific recombinase activity"/>
    <property type="evidence" value="ECO:0007669"/>
    <property type="project" value="UniProtKB-UniRule"/>
</dbReference>
<evidence type="ECO:0000256" key="6">
    <source>
        <dbReference type="ARBA" id="ARBA00022829"/>
    </source>
</evidence>
<dbReference type="InterPro" id="IPR023009">
    <property type="entry name" value="Tyrosine_recombinase_XerC/XerD"/>
</dbReference>
<dbReference type="PROSITE" id="PS51900">
    <property type="entry name" value="CB"/>
    <property type="match status" value="1"/>
</dbReference>
<dbReference type="CDD" id="cd00798">
    <property type="entry name" value="INT_XerDC_C"/>
    <property type="match status" value="1"/>
</dbReference>
<comment type="caution">
    <text evidence="14">The sequence shown here is derived from an EMBL/GenBank/DDBJ whole genome shotgun (WGS) entry which is preliminary data.</text>
</comment>
<evidence type="ECO:0000256" key="9">
    <source>
        <dbReference type="ARBA" id="ARBA00023172"/>
    </source>
</evidence>
<feature type="active site" evidence="11">
    <location>
        <position position="266"/>
    </location>
</feature>
<keyword evidence="4 11" id="KW-0963">Cytoplasm</keyword>
<evidence type="ECO:0000256" key="8">
    <source>
        <dbReference type="ARBA" id="ARBA00023125"/>
    </source>
</evidence>
<dbReference type="PROSITE" id="PS51898">
    <property type="entry name" value="TYR_RECOMBINASE"/>
    <property type="match status" value="1"/>
</dbReference>
<name>A0A177N876_9GAMM</name>
<protein>
    <recommendedName>
        <fullName evidence="3 11">Tyrosine recombinase XerD</fullName>
    </recommendedName>
</protein>
<evidence type="ECO:0000256" key="7">
    <source>
        <dbReference type="ARBA" id="ARBA00022908"/>
    </source>
</evidence>
<gene>
    <name evidence="11" type="primary">xerD</name>
    <name evidence="14" type="ORF">A1355_00745</name>
</gene>
<dbReference type="InterPro" id="IPR002104">
    <property type="entry name" value="Integrase_catalytic"/>
</dbReference>
<keyword evidence="9 11" id="KW-0233">DNA recombination</keyword>
<feature type="active site" evidence="11">
    <location>
        <position position="169"/>
    </location>
</feature>
<proteinExistence type="inferred from homology"/>
<evidence type="ECO:0000256" key="4">
    <source>
        <dbReference type="ARBA" id="ARBA00022490"/>
    </source>
</evidence>
<dbReference type="NCBIfam" id="NF040815">
    <property type="entry name" value="recomb_XerA_Arch"/>
    <property type="match status" value="1"/>
</dbReference>
<dbReference type="InterPro" id="IPR044068">
    <property type="entry name" value="CB"/>
</dbReference>
<keyword evidence="7 11" id="KW-0229">DNA integration</keyword>
<dbReference type="NCBIfam" id="TIGR02225">
    <property type="entry name" value="recomb_XerD"/>
    <property type="match status" value="1"/>
</dbReference>
<dbReference type="RefSeq" id="WP_064031054.1">
    <property type="nucleotide sequence ID" value="NZ_LUUK01000202.1"/>
</dbReference>
<dbReference type="OrthoDB" id="9801717at2"/>
<dbReference type="Gene3D" id="1.10.150.130">
    <property type="match status" value="1"/>
</dbReference>
<feature type="domain" description="Core-binding (CB)" evidence="13">
    <location>
        <begin position="1"/>
        <end position="84"/>
    </location>
</feature>
<feature type="domain" description="Tyr recombinase" evidence="12">
    <location>
        <begin position="105"/>
        <end position="288"/>
    </location>
</feature>
<dbReference type="SUPFAM" id="SSF56349">
    <property type="entry name" value="DNA breaking-rejoining enzymes"/>
    <property type="match status" value="1"/>
</dbReference>
<accession>A0A177N876</accession>
<feature type="active site" evidence="11">
    <location>
        <position position="243"/>
    </location>
</feature>
<dbReference type="InterPro" id="IPR011010">
    <property type="entry name" value="DNA_brk_join_enz"/>
</dbReference>
<dbReference type="GO" id="GO:0005737">
    <property type="term" value="C:cytoplasm"/>
    <property type="evidence" value="ECO:0007669"/>
    <property type="project" value="UniProtKB-SubCell"/>
</dbReference>
<evidence type="ECO:0000256" key="5">
    <source>
        <dbReference type="ARBA" id="ARBA00022618"/>
    </source>
</evidence>
<evidence type="ECO:0000313" key="14">
    <source>
        <dbReference type="EMBL" id="OAI14258.1"/>
    </source>
</evidence>
<keyword evidence="5 11" id="KW-0132">Cell division</keyword>
<keyword evidence="8 11" id="KW-0238">DNA-binding</keyword>
<dbReference type="Proteomes" id="UP000077628">
    <property type="component" value="Unassembled WGS sequence"/>
</dbReference>
<keyword evidence="15" id="KW-1185">Reference proteome</keyword>
<dbReference type="PANTHER" id="PTHR30349:SF90">
    <property type="entry name" value="TYROSINE RECOMBINASE XERD"/>
    <property type="match status" value="1"/>
</dbReference>
<evidence type="ECO:0000256" key="2">
    <source>
        <dbReference type="ARBA" id="ARBA00010450"/>
    </source>
</evidence>
<dbReference type="Gene3D" id="1.10.443.10">
    <property type="entry name" value="Intergrase catalytic core"/>
    <property type="match status" value="1"/>
</dbReference>
<dbReference type="InterPro" id="IPR010998">
    <property type="entry name" value="Integrase_recombinase_N"/>
</dbReference>
<dbReference type="GO" id="GO:0003677">
    <property type="term" value="F:DNA binding"/>
    <property type="evidence" value="ECO:0007669"/>
    <property type="project" value="UniProtKB-UniRule"/>
</dbReference>
<dbReference type="InterPro" id="IPR004107">
    <property type="entry name" value="Integrase_SAM-like_N"/>
</dbReference>
<dbReference type="InterPro" id="IPR013762">
    <property type="entry name" value="Integrase-like_cat_sf"/>
</dbReference>
<evidence type="ECO:0000313" key="15">
    <source>
        <dbReference type="Proteomes" id="UP000077628"/>
    </source>
</evidence>
<dbReference type="PANTHER" id="PTHR30349">
    <property type="entry name" value="PHAGE INTEGRASE-RELATED"/>
    <property type="match status" value="1"/>
</dbReference>
<organism evidence="14 15">
    <name type="scientific">Methylomonas koyamae</name>
    <dbReference type="NCBI Taxonomy" id="702114"/>
    <lineage>
        <taxon>Bacteria</taxon>
        <taxon>Pseudomonadati</taxon>
        <taxon>Pseudomonadota</taxon>
        <taxon>Gammaproteobacteria</taxon>
        <taxon>Methylococcales</taxon>
        <taxon>Methylococcaceae</taxon>
        <taxon>Methylomonas</taxon>
    </lineage>
</organism>
<feature type="active site" description="O-(3'-phospho-DNA)-tyrosine intermediate" evidence="11">
    <location>
        <position position="275"/>
    </location>
</feature>
<comment type="subunit">
    <text evidence="11">Forms a cyclic heterotetrameric complex composed of two molecules of XerC and two molecules of XerD.</text>
</comment>
<comment type="function">
    <text evidence="11">Site-specific tyrosine recombinase, which acts by catalyzing the cutting and rejoining of the recombining DNA molecules. The XerC-XerD complex is essential to convert dimers of the bacterial chromosome into monomers to permit their segregation at cell division. It also contributes to the segregational stability of plasmids.</text>
</comment>
<dbReference type="EMBL" id="LUUK01000202">
    <property type="protein sequence ID" value="OAI14258.1"/>
    <property type="molecule type" value="Genomic_DNA"/>
</dbReference>
<dbReference type="Pfam" id="PF02899">
    <property type="entry name" value="Phage_int_SAM_1"/>
    <property type="match status" value="1"/>
</dbReference>
<evidence type="ECO:0000256" key="10">
    <source>
        <dbReference type="ARBA" id="ARBA00023306"/>
    </source>
</evidence>
<comment type="subcellular location">
    <subcellularLocation>
        <location evidence="1 11">Cytoplasm</location>
    </subcellularLocation>
</comment>
<comment type="similarity">
    <text evidence="2 11">Belongs to the 'phage' integrase family. XerD subfamily.</text>
</comment>
<evidence type="ECO:0000256" key="11">
    <source>
        <dbReference type="HAMAP-Rule" id="MF_01807"/>
    </source>
</evidence>
<evidence type="ECO:0000256" key="1">
    <source>
        <dbReference type="ARBA" id="ARBA00004496"/>
    </source>
</evidence>
<dbReference type="NCBIfam" id="NF001399">
    <property type="entry name" value="PRK00283.1"/>
    <property type="match status" value="1"/>
</dbReference>
<dbReference type="InterPro" id="IPR050090">
    <property type="entry name" value="Tyrosine_recombinase_XerCD"/>
</dbReference>
<dbReference type="GO" id="GO:0006313">
    <property type="term" value="P:DNA transposition"/>
    <property type="evidence" value="ECO:0007669"/>
    <property type="project" value="UniProtKB-UniRule"/>
</dbReference>
<dbReference type="InterPro" id="IPR011932">
    <property type="entry name" value="Recomb_XerD"/>
</dbReference>
<feature type="active site" evidence="11">
    <location>
        <position position="240"/>
    </location>
</feature>
<evidence type="ECO:0000259" key="13">
    <source>
        <dbReference type="PROSITE" id="PS51900"/>
    </source>
</evidence>
<dbReference type="GO" id="GO:0051301">
    <property type="term" value="P:cell division"/>
    <property type="evidence" value="ECO:0007669"/>
    <property type="project" value="UniProtKB-KW"/>
</dbReference>
<dbReference type="GO" id="GO:0007059">
    <property type="term" value="P:chromosome segregation"/>
    <property type="evidence" value="ECO:0007669"/>
    <property type="project" value="UniProtKB-UniRule"/>
</dbReference>
<reference evidence="15" key="1">
    <citation type="submission" date="2016-03" db="EMBL/GenBank/DDBJ databases">
        <authorList>
            <person name="Heylen K."/>
            <person name="De Vos P."/>
            <person name="Vekeman B."/>
        </authorList>
    </citation>
    <scope>NUCLEOTIDE SEQUENCE [LARGE SCALE GENOMIC DNA]</scope>
    <source>
        <strain evidence="15">R-45383</strain>
    </source>
</reference>